<dbReference type="EMBL" id="JADOGI010000005">
    <property type="protein sequence ID" value="MBF8184706.1"/>
    <property type="molecule type" value="Genomic_DNA"/>
</dbReference>
<dbReference type="Proteomes" id="UP000605361">
    <property type="component" value="Unassembled WGS sequence"/>
</dbReference>
<evidence type="ECO:0000313" key="2">
    <source>
        <dbReference type="Proteomes" id="UP000605361"/>
    </source>
</evidence>
<protein>
    <submittedName>
        <fullName evidence="1">Uncharacterized protein</fullName>
    </submittedName>
</protein>
<gene>
    <name evidence="1" type="ORF">ITP53_02900</name>
</gene>
<comment type="caution">
    <text evidence="1">The sequence shown here is derived from an EMBL/GenBank/DDBJ whole genome shotgun (WGS) entry which is preliminary data.</text>
</comment>
<name>A0A931A1X9_9ACTN</name>
<reference evidence="1" key="1">
    <citation type="submission" date="2020-11" db="EMBL/GenBank/DDBJ databases">
        <title>Whole-genome analyses of Nonomuraea sp. K274.</title>
        <authorList>
            <person name="Veyisoglu A."/>
        </authorList>
    </citation>
    <scope>NUCLEOTIDE SEQUENCE</scope>
    <source>
        <strain evidence="1">K274</strain>
    </source>
</reference>
<sequence length="59" mass="6434">MATPFDKLAVRYEATAHIAAIDGQAGLSLQRAQRADVLGGTTILRKIETYWDGIGGWMK</sequence>
<dbReference type="RefSeq" id="WP_195893696.1">
    <property type="nucleotide sequence ID" value="NZ_JADOGI010000005.1"/>
</dbReference>
<dbReference type="AlphaFoldDB" id="A0A931A1X9"/>
<proteinExistence type="predicted"/>
<accession>A0A931A1X9</accession>
<evidence type="ECO:0000313" key="1">
    <source>
        <dbReference type="EMBL" id="MBF8184706.1"/>
    </source>
</evidence>
<organism evidence="1 2">
    <name type="scientific">Nonomuraea cypriaca</name>
    <dbReference type="NCBI Taxonomy" id="1187855"/>
    <lineage>
        <taxon>Bacteria</taxon>
        <taxon>Bacillati</taxon>
        <taxon>Actinomycetota</taxon>
        <taxon>Actinomycetes</taxon>
        <taxon>Streptosporangiales</taxon>
        <taxon>Streptosporangiaceae</taxon>
        <taxon>Nonomuraea</taxon>
    </lineage>
</organism>
<keyword evidence="2" id="KW-1185">Reference proteome</keyword>